<name>A0ABU4F5P8_9ACTN</name>
<sequence>MSIARTSAIPTPSGIHHIKLPVTDLECSAQWYGAVLGARRLTELDHRRPDSTLFAVVLDVPGLGTRLELRLDPTTATALEGYEFLTLAVDDRAALDRWITHLDTLGITHSPPVAALVGWVLVIPDPDGQRLRLYTTAPHGLDADRIEYASPWLSTGPGPESRPDDEDATNSEGEPLCLAARCTALPGRGDLLKSRLVTLARATRREPGCLAFRVHRSRQEQDAFVVYEEWTGQEALDAHHTTPHVNAFRSGAADLMAVAPSPEPLVPCTRI</sequence>
<feature type="domain" description="VOC" evidence="3">
    <location>
        <begin position="14"/>
        <end position="136"/>
    </location>
</feature>
<dbReference type="RefSeq" id="WP_317770641.1">
    <property type="nucleotide sequence ID" value="NZ_JAWMAJ010000019.1"/>
</dbReference>
<evidence type="ECO:0000259" key="3">
    <source>
        <dbReference type="PROSITE" id="PS51819"/>
    </source>
</evidence>
<evidence type="ECO:0000259" key="2">
    <source>
        <dbReference type="PROSITE" id="PS51725"/>
    </source>
</evidence>
<dbReference type="Pfam" id="PF03992">
    <property type="entry name" value="ABM"/>
    <property type="match status" value="1"/>
</dbReference>
<dbReference type="PROSITE" id="PS51725">
    <property type="entry name" value="ABM"/>
    <property type="match status" value="1"/>
</dbReference>
<dbReference type="InterPro" id="IPR004360">
    <property type="entry name" value="Glyas_Fos-R_dOase_dom"/>
</dbReference>
<reference evidence="4 5" key="1">
    <citation type="submission" date="2023-10" db="EMBL/GenBank/DDBJ databases">
        <title>Characterization of rhizosphere-enriched actinobacteria from wheat plants lab-grown on chernevaya soil.</title>
        <authorList>
            <person name="Tikhonova E.N."/>
            <person name="Konopkin A."/>
            <person name="Kravchenko I.K."/>
        </authorList>
    </citation>
    <scope>NUCLEOTIDE SEQUENCE [LARGE SCALE GENOMIC DNA]</scope>
    <source>
        <strain evidence="4 5">RR29</strain>
    </source>
</reference>
<accession>A0ABU4F5P8</accession>
<dbReference type="EMBL" id="JAWMAJ010000019">
    <property type="protein sequence ID" value="MDV7215914.1"/>
    <property type="molecule type" value="Genomic_DNA"/>
</dbReference>
<dbReference type="InterPro" id="IPR050744">
    <property type="entry name" value="AI-2_Isomerase_LsrG"/>
</dbReference>
<dbReference type="GO" id="GO:0004497">
    <property type="term" value="F:monooxygenase activity"/>
    <property type="evidence" value="ECO:0007669"/>
    <property type="project" value="UniProtKB-KW"/>
</dbReference>
<dbReference type="InterPro" id="IPR037523">
    <property type="entry name" value="VOC_core"/>
</dbReference>
<dbReference type="InterPro" id="IPR011008">
    <property type="entry name" value="Dimeric_a/b-barrel"/>
</dbReference>
<dbReference type="Gene3D" id="3.10.180.10">
    <property type="entry name" value="2,3-Dihydroxybiphenyl 1,2-Dioxygenase, domain 1"/>
    <property type="match status" value="1"/>
</dbReference>
<proteinExistence type="predicted"/>
<dbReference type="PANTHER" id="PTHR33336:SF3">
    <property type="entry name" value="ABM DOMAIN-CONTAINING PROTEIN"/>
    <property type="match status" value="1"/>
</dbReference>
<dbReference type="Pfam" id="PF00903">
    <property type="entry name" value="Glyoxalase"/>
    <property type="match status" value="1"/>
</dbReference>
<feature type="region of interest" description="Disordered" evidence="1">
    <location>
        <begin position="150"/>
        <end position="172"/>
    </location>
</feature>
<evidence type="ECO:0000256" key="1">
    <source>
        <dbReference type="SAM" id="MobiDB-lite"/>
    </source>
</evidence>
<organism evidence="4 5">
    <name type="scientific">Streptomyces prunicolor</name>
    <dbReference type="NCBI Taxonomy" id="67348"/>
    <lineage>
        <taxon>Bacteria</taxon>
        <taxon>Bacillati</taxon>
        <taxon>Actinomycetota</taxon>
        <taxon>Actinomycetes</taxon>
        <taxon>Kitasatosporales</taxon>
        <taxon>Streptomycetaceae</taxon>
        <taxon>Streptomyces</taxon>
    </lineage>
</organism>
<comment type="caution">
    <text evidence="4">The sequence shown here is derived from an EMBL/GenBank/DDBJ whole genome shotgun (WGS) entry which is preliminary data.</text>
</comment>
<dbReference type="InterPro" id="IPR029068">
    <property type="entry name" value="Glyas_Bleomycin-R_OHBP_Dase"/>
</dbReference>
<dbReference type="Gene3D" id="3.30.70.100">
    <property type="match status" value="1"/>
</dbReference>
<dbReference type="InterPro" id="IPR007138">
    <property type="entry name" value="ABM_dom"/>
</dbReference>
<dbReference type="SUPFAM" id="SSF54593">
    <property type="entry name" value="Glyoxalase/Bleomycin resistance protein/Dihydroxybiphenyl dioxygenase"/>
    <property type="match status" value="1"/>
</dbReference>
<keyword evidence="4" id="KW-0503">Monooxygenase</keyword>
<feature type="domain" description="ABM" evidence="2">
    <location>
        <begin position="176"/>
        <end position="264"/>
    </location>
</feature>
<keyword evidence="4" id="KW-0560">Oxidoreductase</keyword>
<protein>
    <submittedName>
        <fullName evidence="4">Antibiotic biosynthesis monooxygenase</fullName>
    </submittedName>
</protein>
<gene>
    <name evidence="4" type="ORF">R5A26_08115</name>
</gene>
<evidence type="ECO:0000313" key="4">
    <source>
        <dbReference type="EMBL" id="MDV7215914.1"/>
    </source>
</evidence>
<evidence type="ECO:0000313" key="5">
    <source>
        <dbReference type="Proteomes" id="UP001187346"/>
    </source>
</evidence>
<dbReference type="PANTHER" id="PTHR33336">
    <property type="entry name" value="QUINOL MONOOXYGENASE YGIN-RELATED"/>
    <property type="match status" value="1"/>
</dbReference>
<dbReference type="CDD" id="cd06587">
    <property type="entry name" value="VOC"/>
    <property type="match status" value="1"/>
</dbReference>
<dbReference type="PROSITE" id="PS51819">
    <property type="entry name" value="VOC"/>
    <property type="match status" value="1"/>
</dbReference>
<dbReference type="Proteomes" id="UP001187346">
    <property type="component" value="Unassembled WGS sequence"/>
</dbReference>
<keyword evidence="5" id="KW-1185">Reference proteome</keyword>
<dbReference type="SUPFAM" id="SSF54909">
    <property type="entry name" value="Dimeric alpha+beta barrel"/>
    <property type="match status" value="1"/>
</dbReference>